<keyword evidence="3" id="KW-0547">Nucleotide-binding</keyword>
<dbReference type="CDD" id="cd11561">
    <property type="entry name" value="W2_eIF5"/>
    <property type="match status" value="1"/>
</dbReference>
<dbReference type="Pfam" id="PF02020">
    <property type="entry name" value="W2"/>
    <property type="match status" value="1"/>
</dbReference>
<dbReference type="Gene3D" id="2.20.25.350">
    <property type="match status" value="1"/>
</dbReference>
<name>A0A921QFD0_SORBI</name>
<dbReference type="GO" id="GO:0003743">
    <property type="term" value="F:translation initiation factor activity"/>
    <property type="evidence" value="ECO:0007669"/>
    <property type="project" value="UniProtKB-KW"/>
</dbReference>
<dbReference type="SUPFAM" id="SSF100966">
    <property type="entry name" value="Translation initiation factor 2 beta, aIF2beta, N-terminal domain"/>
    <property type="match status" value="1"/>
</dbReference>
<feature type="domain" description="W2" evidence="6">
    <location>
        <begin position="231"/>
        <end position="386"/>
    </location>
</feature>
<reference evidence="7" key="2">
    <citation type="submission" date="2020-10" db="EMBL/GenBank/DDBJ databases">
        <authorList>
            <person name="Cooper E.A."/>
            <person name="Brenton Z.W."/>
            <person name="Flinn B.S."/>
            <person name="Jenkins J."/>
            <person name="Shu S."/>
            <person name="Flowers D."/>
            <person name="Luo F."/>
            <person name="Wang Y."/>
            <person name="Xia P."/>
            <person name="Barry K."/>
            <person name="Daum C."/>
            <person name="Lipzen A."/>
            <person name="Yoshinaga Y."/>
            <person name="Schmutz J."/>
            <person name="Saski C."/>
            <person name="Vermerris W."/>
            <person name="Kresovich S."/>
        </authorList>
    </citation>
    <scope>NUCLEOTIDE SEQUENCE</scope>
</reference>
<dbReference type="SUPFAM" id="SSF75689">
    <property type="entry name" value="Zinc-binding domain of translation initiation factor 2 beta"/>
    <property type="match status" value="1"/>
</dbReference>
<dbReference type="SUPFAM" id="SSF48371">
    <property type="entry name" value="ARM repeat"/>
    <property type="match status" value="1"/>
</dbReference>
<evidence type="ECO:0000256" key="5">
    <source>
        <dbReference type="ARBA" id="ARBA00023134"/>
    </source>
</evidence>
<dbReference type="Gene3D" id="1.25.40.180">
    <property type="match status" value="1"/>
</dbReference>
<dbReference type="PANTHER" id="PTHR23001:SF50">
    <property type="entry name" value="W2 DOMAIN-CONTAINING PROTEIN"/>
    <property type="match status" value="1"/>
</dbReference>
<dbReference type="SMART" id="SM00653">
    <property type="entry name" value="eIF2B_5"/>
    <property type="match status" value="1"/>
</dbReference>
<evidence type="ECO:0000313" key="7">
    <source>
        <dbReference type="EMBL" id="KAG0520818.1"/>
    </source>
</evidence>
<dbReference type="InterPro" id="IPR016190">
    <property type="entry name" value="Transl_init_fac_IF2/IF5_Zn-bd"/>
</dbReference>
<evidence type="ECO:0000256" key="3">
    <source>
        <dbReference type="ARBA" id="ARBA00022741"/>
    </source>
</evidence>
<dbReference type="InterPro" id="IPR003307">
    <property type="entry name" value="W2_domain"/>
</dbReference>
<dbReference type="InterPro" id="IPR045196">
    <property type="entry name" value="IF2/IF5"/>
</dbReference>
<comment type="caution">
    <text evidence="7">The sequence shown here is derived from an EMBL/GenBank/DDBJ whole genome shotgun (WGS) entry which is preliminary data.</text>
</comment>
<evidence type="ECO:0000256" key="1">
    <source>
        <dbReference type="ARBA" id="ARBA00010397"/>
    </source>
</evidence>
<dbReference type="Proteomes" id="UP000807115">
    <property type="component" value="Chromosome 8"/>
</dbReference>
<organism evidence="7 8">
    <name type="scientific">Sorghum bicolor</name>
    <name type="common">Sorghum</name>
    <name type="synonym">Sorghum vulgare</name>
    <dbReference type="NCBI Taxonomy" id="4558"/>
    <lineage>
        <taxon>Eukaryota</taxon>
        <taxon>Viridiplantae</taxon>
        <taxon>Streptophyta</taxon>
        <taxon>Embryophyta</taxon>
        <taxon>Tracheophyta</taxon>
        <taxon>Spermatophyta</taxon>
        <taxon>Magnoliopsida</taxon>
        <taxon>Liliopsida</taxon>
        <taxon>Poales</taxon>
        <taxon>Poaceae</taxon>
        <taxon>PACMAD clade</taxon>
        <taxon>Panicoideae</taxon>
        <taxon>Andropogonodae</taxon>
        <taxon>Andropogoneae</taxon>
        <taxon>Sorghinae</taxon>
        <taxon>Sorghum</taxon>
    </lineage>
</organism>
<evidence type="ECO:0000313" key="8">
    <source>
        <dbReference type="Proteomes" id="UP000807115"/>
    </source>
</evidence>
<dbReference type="PROSITE" id="PS51363">
    <property type="entry name" value="W2"/>
    <property type="match status" value="1"/>
</dbReference>
<comment type="similarity">
    <text evidence="1">Belongs to the eIF-2-beta/eIF-5 family.</text>
</comment>
<reference evidence="7" key="1">
    <citation type="journal article" date="2019" name="BMC Genomics">
        <title>A new reference genome for Sorghum bicolor reveals high levels of sequence similarity between sweet and grain genotypes: implications for the genetics of sugar metabolism.</title>
        <authorList>
            <person name="Cooper E.A."/>
            <person name="Brenton Z.W."/>
            <person name="Flinn B.S."/>
            <person name="Jenkins J."/>
            <person name="Shu S."/>
            <person name="Flowers D."/>
            <person name="Luo F."/>
            <person name="Wang Y."/>
            <person name="Xia P."/>
            <person name="Barry K."/>
            <person name="Daum C."/>
            <person name="Lipzen A."/>
            <person name="Yoshinaga Y."/>
            <person name="Schmutz J."/>
            <person name="Saski C."/>
            <person name="Vermerris W."/>
            <person name="Kresovich S."/>
        </authorList>
    </citation>
    <scope>NUCLEOTIDE SEQUENCE</scope>
</reference>
<accession>A0A921QFD0</accession>
<dbReference type="PANTHER" id="PTHR23001">
    <property type="entry name" value="EUKARYOTIC TRANSLATION INITIATION FACTOR"/>
    <property type="match status" value="1"/>
</dbReference>
<evidence type="ECO:0000256" key="2">
    <source>
        <dbReference type="ARBA" id="ARBA00022540"/>
    </source>
</evidence>
<proteinExistence type="inferred from homology"/>
<dbReference type="GO" id="GO:0005525">
    <property type="term" value="F:GTP binding"/>
    <property type="evidence" value="ECO:0007669"/>
    <property type="project" value="UniProtKB-KW"/>
</dbReference>
<dbReference type="SMART" id="SM00515">
    <property type="entry name" value="eIF5C"/>
    <property type="match status" value="1"/>
</dbReference>
<dbReference type="Gene3D" id="3.30.30.170">
    <property type="match status" value="1"/>
</dbReference>
<sequence>MYLKNIGASNKDDAFYRYKMPRMITKTEGCGNAKALSRPAPYLTKYFGYKLGANSEFDEITGAFVNGDHNTTKLNGLLDNFITKYVLCYGCSNPETKIFISISRTTHDPMLSLKCTACGFVSDVNPNDKLTKFILRNTEPKGVSSKESSSKGGAANVATVGGSNEDYSISPRFYRHGGNVDSSHEDENDVKWQTNTSAGAMKQRMHEQLSVSTAEMVLLSINESNSDGKQTIPDTNPYDELVEEIKHQLRNAATAAELKDLLSTSTLCSQDVMNVLFEALFDGVGKGFAKAVEKNMAYLAALVPDEGHQAKLLQAIEEFGSKCSAAALKQIPFVLRALYCGDVLEEETILQWYYVAVAGGKNSKVLQNAKPFVEGLQNADYESEQE</sequence>
<dbReference type="Pfam" id="PF01873">
    <property type="entry name" value="eIF-5_eIF-2B"/>
    <property type="match status" value="1"/>
</dbReference>
<dbReference type="EMBL" id="CM027687">
    <property type="protein sequence ID" value="KAG0520818.1"/>
    <property type="molecule type" value="Genomic_DNA"/>
</dbReference>
<dbReference type="InterPro" id="IPR002735">
    <property type="entry name" value="Transl_init_fac_IF2/IF5_dom"/>
</dbReference>
<keyword evidence="5" id="KW-0342">GTP-binding</keyword>
<evidence type="ECO:0000256" key="4">
    <source>
        <dbReference type="ARBA" id="ARBA00022917"/>
    </source>
</evidence>
<protein>
    <recommendedName>
        <fullName evidence="6">W2 domain-containing protein</fullName>
    </recommendedName>
</protein>
<keyword evidence="4" id="KW-0648">Protein biosynthesis</keyword>
<dbReference type="InterPro" id="IPR016024">
    <property type="entry name" value="ARM-type_fold"/>
</dbReference>
<dbReference type="AlphaFoldDB" id="A0A921QFD0"/>
<dbReference type="FunFam" id="2.20.25.350:FF:000001">
    <property type="entry name" value="Eukaryotic translation initiation factor 5"/>
    <property type="match status" value="1"/>
</dbReference>
<keyword evidence="2" id="KW-0396">Initiation factor</keyword>
<evidence type="ECO:0000259" key="6">
    <source>
        <dbReference type="PROSITE" id="PS51363"/>
    </source>
</evidence>
<dbReference type="InterPro" id="IPR016189">
    <property type="entry name" value="Transl_init_fac_IF2/IF5_N"/>
</dbReference>
<gene>
    <name evidence="7" type="ORF">BDA96_08G106800</name>
</gene>